<proteinExistence type="predicted"/>
<gene>
    <name evidence="3" type="ORF">AFUS01_LOCUS21475</name>
</gene>
<dbReference type="InterPro" id="IPR013151">
    <property type="entry name" value="Immunoglobulin_dom"/>
</dbReference>
<dbReference type="SMART" id="SM00409">
    <property type="entry name" value="IG"/>
    <property type="match status" value="1"/>
</dbReference>
<reference evidence="3" key="1">
    <citation type="submission" date="2021-06" db="EMBL/GenBank/DDBJ databases">
        <authorList>
            <person name="Hodson N. C."/>
            <person name="Mongue J. A."/>
            <person name="Jaron S. K."/>
        </authorList>
    </citation>
    <scope>NUCLEOTIDE SEQUENCE</scope>
</reference>
<keyword evidence="1" id="KW-1133">Transmembrane helix</keyword>
<dbReference type="InterPro" id="IPR007110">
    <property type="entry name" value="Ig-like_dom"/>
</dbReference>
<organism evidence="3 4">
    <name type="scientific">Allacma fusca</name>
    <dbReference type="NCBI Taxonomy" id="39272"/>
    <lineage>
        <taxon>Eukaryota</taxon>
        <taxon>Metazoa</taxon>
        <taxon>Ecdysozoa</taxon>
        <taxon>Arthropoda</taxon>
        <taxon>Hexapoda</taxon>
        <taxon>Collembola</taxon>
        <taxon>Symphypleona</taxon>
        <taxon>Sminthuridae</taxon>
        <taxon>Allacma</taxon>
    </lineage>
</organism>
<protein>
    <recommendedName>
        <fullName evidence="2">Ig-like domain-containing protein</fullName>
    </recommendedName>
</protein>
<dbReference type="AlphaFoldDB" id="A0A8J2K659"/>
<evidence type="ECO:0000313" key="4">
    <source>
        <dbReference type="Proteomes" id="UP000708208"/>
    </source>
</evidence>
<dbReference type="InterPro" id="IPR003599">
    <property type="entry name" value="Ig_sub"/>
</dbReference>
<dbReference type="EMBL" id="CAJVCH010241433">
    <property type="protein sequence ID" value="CAG7733002.1"/>
    <property type="molecule type" value="Genomic_DNA"/>
</dbReference>
<evidence type="ECO:0000259" key="2">
    <source>
        <dbReference type="PROSITE" id="PS50835"/>
    </source>
</evidence>
<keyword evidence="4" id="KW-1185">Reference proteome</keyword>
<keyword evidence="1" id="KW-0812">Transmembrane</keyword>
<evidence type="ECO:0000256" key="1">
    <source>
        <dbReference type="SAM" id="Phobius"/>
    </source>
</evidence>
<feature type="domain" description="Ig-like" evidence="2">
    <location>
        <begin position="48"/>
        <end position="135"/>
    </location>
</feature>
<evidence type="ECO:0000313" key="3">
    <source>
        <dbReference type="EMBL" id="CAG7733002.1"/>
    </source>
</evidence>
<dbReference type="Proteomes" id="UP000708208">
    <property type="component" value="Unassembled WGS sequence"/>
</dbReference>
<dbReference type="PROSITE" id="PS50835">
    <property type="entry name" value="IG_LIKE"/>
    <property type="match status" value="1"/>
</dbReference>
<accession>A0A8J2K659</accession>
<keyword evidence="1" id="KW-0472">Membrane</keyword>
<sequence length="167" mass="18114">MGRTVVNVFSMCNIAKTFPGVINYILISSCLIVLIASASATPAAGCTPTYHGEDLNADKSSRRIVIIEGSSFRMSCHLSKFNSVKWTLDGKELEHHLGRQLNVVVKTSETRHGEDIHTEIMVTNATRQHSGEYKCVSLCHSHNHLGTGDSNNGALLVVAFGQSFGVL</sequence>
<comment type="caution">
    <text evidence="3">The sequence shown here is derived from an EMBL/GenBank/DDBJ whole genome shotgun (WGS) entry which is preliminary data.</text>
</comment>
<feature type="transmembrane region" description="Helical" evidence="1">
    <location>
        <begin position="21"/>
        <end position="40"/>
    </location>
</feature>
<name>A0A8J2K659_9HEXA</name>
<dbReference type="PROSITE" id="PS51257">
    <property type="entry name" value="PROKAR_LIPOPROTEIN"/>
    <property type="match status" value="1"/>
</dbReference>
<dbReference type="Pfam" id="PF00047">
    <property type="entry name" value="ig"/>
    <property type="match status" value="1"/>
</dbReference>